<keyword evidence="2" id="KW-1185">Reference proteome</keyword>
<comment type="caution">
    <text evidence="1">The sequence shown here is derived from an EMBL/GenBank/DDBJ whole genome shotgun (WGS) entry which is preliminary data.</text>
</comment>
<dbReference type="AlphaFoldDB" id="A0A9K3DB50"/>
<reference evidence="1 2" key="1">
    <citation type="journal article" date="2018" name="PLoS ONE">
        <title>The draft genome of Kipferlia bialata reveals reductive genome evolution in fornicate parasites.</title>
        <authorList>
            <person name="Tanifuji G."/>
            <person name="Takabayashi S."/>
            <person name="Kume K."/>
            <person name="Takagi M."/>
            <person name="Nakayama T."/>
            <person name="Kamikawa R."/>
            <person name="Inagaki Y."/>
            <person name="Hashimoto T."/>
        </authorList>
    </citation>
    <scope>NUCLEOTIDE SEQUENCE [LARGE SCALE GENOMIC DNA]</scope>
    <source>
        <strain evidence="1">NY0173</strain>
    </source>
</reference>
<protein>
    <submittedName>
        <fullName evidence="1">Uncharacterized protein</fullName>
    </submittedName>
</protein>
<evidence type="ECO:0000313" key="2">
    <source>
        <dbReference type="Proteomes" id="UP000265618"/>
    </source>
</evidence>
<sequence length="37" mass="4228">MSQPQCTLEMALKMHFGHNSFRPHQRGALEALCEGRD</sequence>
<dbReference type="Proteomes" id="UP000265618">
    <property type="component" value="Unassembled WGS sequence"/>
</dbReference>
<name>A0A9K3DB50_9EUKA</name>
<dbReference type="EMBL" id="BDIP01007751">
    <property type="protein sequence ID" value="GIQ91461.1"/>
    <property type="molecule type" value="Genomic_DNA"/>
</dbReference>
<feature type="non-terminal residue" evidence="1">
    <location>
        <position position="1"/>
    </location>
</feature>
<gene>
    <name evidence="1" type="ORF">KIPB_014723</name>
</gene>
<proteinExistence type="predicted"/>
<accession>A0A9K3DB50</accession>
<organism evidence="1 2">
    <name type="scientific">Kipferlia bialata</name>
    <dbReference type="NCBI Taxonomy" id="797122"/>
    <lineage>
        <taxon>Eukaryota</taxon>
        <taxon>Metamonada</taxon>
        <taxon>Carpediemonas-like organisms</taxon>
        <taxon>Kipferlia</taxon>
    </lineage>
</organism>
<evidence type="ECO:0000313" key="1">
    <source>
        <dbReference type="EMBL" id="GIQ91461.1"/>
    </source>
</evidence>